<dbReference type="InParanoid" id="A8XM96"/>
<dbReference type="Proteomes" id="UP000008549">
    <property type="component" value="Unassembled WGS sequence"/>
</dbReference>
<feature type="transmembrane region" description="Helical" evidence="1">
    <location>
        <begin position="90"/>
        <end position="113"/>
    </location>
</feature>
<reference evidence="2 3" key="2">
    <citation type="journal article" date="2011" name="PLoS Genet.">
        <title>Caenorhabditis briggsae recombinant inbred line genotypes reveal inter-strain incompatibility and the evolution of recombination.</title>
        <authorList>
            <person name="Ross J.A."/>
            <person name="Koboldt D.C."/>
            <person name="Staisch J.E."/>
            <person name="Chamberlin H.M."/>
            <person name="Gupta B.P."/>
            <person name="Miller R.D."/>
            <person name="Baird S.E."/>
            <person name="Haag E.S."/>
        </authorList>
    </citation>
    <scope>NUCLEOTIDE SEQUENCE [LARGE SCALE GENOMIC DNA]</scope>
    <source>
        <strain evidence="2 3">AF16</strain>
    </source>
</reference>
<feature type="transmembrane region" description="Helical" evidence="1">
    <location>
        <begin position="169"/>
        <end position="187"/>
    </location>
</feature>
<evidence type="ECO:0000256" key="1">
    <source>
        <dbReference type="SAM" id="Phobius"/>
    </source>
</evidence>
<dbReference type="KEGG" id="cbr:CBG_15448"/>
<dbReference type="RefSeq" id="XP_045095737.1">
    <property type="nucleotide sequence ID" value="XM_045240293.1"/>
</dbReference>
<dbReference type="EMBL" id="HE601046">
    <property type="protein sequence ID" value="CAP33771.2"/>
    <property type="molecule type" value="Genomic_DNA"/>
</dbReference>
<dbReference type="OMA" id="QTACICY"/>
<dbReference type="CTD" id="8587379"/>
<feature type="transmembrane region" description="Helical" evidence="1">
    <location>
        <begin position="6"/>
        <end position="31"/>
    </location>
</feature>
<feature type="transmembrane region" description="Helical" evidence="1">
    <location>
        <begin position="125"/>
        <end position="149"/>
    </location>
</feature>
<dbReference type="HOGENOM" id="CLU_1321947_0_0_1"/>
<gene>
    <name evidence="2 4" type="ORF">CBG15448</name>
    <name evidence="2" type="ORF">CBG_15448</name>
</gene>
<keyword evidence="3" id="KW-1185">Reference proteome</keyword>
<keyword evidence="1" id="KW-0472">Membrane</keyword>
<keyword evidence="1" id="KW-0812">Transmembrane</keyword>
<name>A8XM96_CAEBR</name>
<organism evidence="2 3">
    <name type="scientific">Caenorhabditis briggsae</name>
    <dbReference type="NCBI Taxonomy" id="6238"/>
    <lineage>
        <taxon>Eukaryota</taxon>
        <taxon>Metazoa</taxon>
        <taxon>Ecdysozoa</taxon>
        <taxon>Nematoda</taxon>
        <taxon>Chromadorea</taxon>
        <taxon>Rhabditida</taxon>
        <taxon>Rhabditina</taxon>
        <taxon>Rhabditomorpha</taxon>
        <taxon>Rhabditoidea</taxon>
        <taxon>Rhabditidae</taxon>
        <taxon>Peloderinae</taxon>
        <taxon>Caenorhabditis</taxon>
    </lineage>
</organism>
<evidence type="ECO:0000313" key="4">
    <source>
        <dbReference type="WormBase" id="CBG15448"/>
    </source>
</evidence>
<proteinExistence type="predicted"/>
<dbReference type="WormBase" id="CBG15448">
    <property type="protein sequence ID" value="CBP49876"/>
    <property type="gene ID" value="WBGene00035713"/>
</dbReference>
<evidence type="ECO:0000313" key="3">
    <source>
        <dbReference type="Proteomes" id="UP000008549"/>
    </source>
</evidence>
<accession>A8XM96</accession>
<dbReference type="AlphaFoldDB" id="A8XM96"/>
<reference evidence="2 3" key="1">
    <citation type="journal article" date="2003" name="PLoS Biol.">
        <title>The genome sequence of Caenorhabditis briggsae: a platform for comparative genomics.</title>
        <authorList>
            <person name="Stein L.D."/>
            <person name="Bao Z."/>
            <person name="Blasiar D."/>
            <person name="Blumenthal T."/>
            <person name="Brent M.R."/>
            <person name="Chen N."/>
            <person name="Chinwalla A."/>
            <person name="Clarke L."/>
            <person name="Clee C."/>
            <person name="Coghlan A."/>
            <person name="Coulson A."/>
            <person name="D'Eustachio P."/>
            <person name="Fitch D.H."/>
            <person name="Fulton L.A."/>
            <person name="Fulton R.E."/>
            <person name="Griffiths-Jones S."/>
            <person name="Harris T.W."/>
            <person name="Hillier L.W."/>
            <person name="Kamath R."/>
            <person name="Kuwabara P.E."/>
            <person name="Mardis E.R."/>
            <person name="Marra M.A."/>
            <person name="Miner T.L."/>
            <person name="Minx P."/>
            <person name="Mullikin J.C."/>
            <person name="Plumb R.W."/>
            <person name="Rogers J."/>
            <person name="Schein J.E."/>
            <person name="Sohrmann M."/>
            <person name="Spieth J."/>
            <person name="Stajich J.E."/>
            <person name="Wei C."/>
            <person name="Willey D."/>
            <person name="Wilson R.K."/>
            <person name="Durbin R."/>
            <person name="Waterston R.H."/>
        </authorList>
    </citation>
    <scope>NUCLEOTIDE SEQUENCE [LARGE SCALE GENOMIC DNA]</scope>
    <source>
        <strain evidence="2 3">AF16</strain>
    </source>
</reference>
<evidence type="ECO:0000313" key="2">
    <source>
        <dbReference type="EMBL" id="CAP33771.2"/>
    </source>
</evidence>
<protein>
    <submittedName>
        <fullName evidence="2">Protein CBG15448</fullName>
    </submittedName>
</protein>
<sequence length="208" mass="23966">MKLQGPFFIMLLIQSVAILFRVVFWIISFYLAVFFHDITPKVSWLEPLMKLCLYVDYCSNLFSVTFNFVLSLNRFLTFMSKNWTSILYDGFNLFFTVIFAVILSVGGAVGMIIPSKVERKFIIEFGFLDIAPEIGFMTALFAVFEIITIKNWNAGNGYLLGTWLKILSVANYLPEISLPIFFIVDNLDFTQKCRRYLGTPTNVQRMST</sequence>
<dbReference type="GeneID" id="8587379"/>
<dbReference type="eggNOG" id="ENOG502TJSK">
    <property type="taxonomic scope" value="Eukaryota"/>
</dbReference>
<keyword evidence="1" id="KW-1133">Transmembrane helix</keyword>